<evidence type="ECO:0000256" key="1">
    <source>
        <dbReference type="ARBA" id="ARBA00022946"/>
    </source>
</evidence>
<comment type="caution">
    <text evidence="3">The sequence shown here is derived from an EMBL/GenBank/DDBJ whole genome shotgun (WGS) entry which is preliminary data.</text>
</comment>
<feature type="domain" description="GCVT N-terminal" evidence="2">
    <location>
        <begin position="26"/>
        <end position="228"/>
    </location>
</feature>
<dbReference type="SUPFAM" id="SSF101790">
    <property type="entry name" value="Aminomethyltransferase beta-barrel domain"/>
    <property type="match status" value="1"/>
</dbReference>
<gene>
    <name evidence="3" type="ORF">HJ583_008430</name>
</gene>
<dbReference type="InterPro" id="IPR006222">
    <property type="entry name" value="GCVT_N"/>
</dbReference>
<dbReference type="PIRSF" id="PIRSF006487">
    <property type="entry name" value="GcvT"/>
    <property type="match status" value="1"/>
</dbReference>
<dbReference type="RefSeq" id="WP_170021523.1">
    <property type="nucleotide sequence ID" value="NZ_JABCSC020000002.1"/>
</dbReference>
<evidence type="ECO:0000259" key="2">
    <source>
        <dbReference type="Pfam" id="PF01571"/>
    </source>
</evidence>
<dbReference type="InterPro" id="IPR017703">
    <property type="entry name" value="YgfZ/GCV_T_CS"/>
</dbReference>
<accession>A0ABX2IL43</accession>
<keyword evidence="4" id="KW-1185">Reference proteome</keyword>
<dbReference type="Proteomes" id="UP000778523">
    <property type="component" value="Unassembled WGS sequence"/>
</dbReference>
<dbReference type="PANTHER" id="PTHR22602">
    <property type="entry name" value="TRANSFERASE CAF17, MITOCHONDRIAL-RELATED"/>
    <property type="match status" value="1"/>
</dbReference>
<keyword evidence="1" id="KW-0809">Transit peptide</keyword>
<dbReference type="InterPro" id="IPR045179">
    <property type="entry name" value="YgfZ/GcvT"/>
</dbReference>
<proteinExistence type="predicted"/>
<evidence type="ECO:0000313" key="3">
    <source>
        <dbReference type="EMBL" id="NSL55046.1"/>
    </source>
</evidence>
<organism evidence="3 4">
    <name type="scientific">Uliginosibacterium aquaticum</name>
    <dbReference type="NCBI Taxonomy" id="2731212"/>
    <lineage>
        <taxon>Bacteria</taxon>
        <taxon>Pseudomonadati</taxon>
        <taxon>Pseudomonadota</taxon>
        <taxon>Betaproteobacteria</taxon>
        <taxon>Rhodocyclales</taxon>
        <taxon>Zoogloeaceae</taxon>
        <taxon>Uliginosibacterium</taxon>
    </lineage>
</organism>
<dbReference type="Pfam" id="PF01571">
    <property type="entry name" value="GCV_T"/>
    <property type="match status" value="1"/>
</dbReference>
<sequence length="342" mass="36007">MTSDLQAFLQTQGATFDAAYVSFLPARDETALAANDTVLTPLSHLGLISATGEEAASFLHNLGSNDVKKLPPGRAQHNSLNSPKGRMLASFIAWHSTDGYLLALSADLHASILKKLSMYVLRTKVKLADASSERVLLGLAGTGAGAALAAAGLAEPSNALDVSQGEARVIHLDGSRYIIDCPAQNVEKLWQALTGAGAKPAGTAAWRWLDIQAGLPLITSKTQDEFVAQMLNFELLGGVNFQKGCYPGQEIVARTQYLGKLKKRMYRAHLAAADDADIGSDLYAPEFGAQSCGKLVALEPSPVAGVDLLAVMQISAFEAGEVHLGAPDGPLLSLAPLPYSID</sequence>
<name>A0ABX2IL43_9RHOO</name>
<reference evidence="3 4" key="1">
    <citation type="submission" date="2020-06" db="EMBL/GenBank/DDBJ databases">
        <title>Draft genome of Uliginosibacterium sp. IMCC34675.</title>
        <authorList>
            <person name="Song J."/>
        </authorList>
    </citation>
    <scope>NUCLEOTIDE SEQUENCE [LARGE SCALE GENOMIC DNA]</scope>
    <source>
        <strain evidence="3 4">IMCC34675</strain>
    </source>
</reference>
<dbReference type="SUPFAM" id="SSF103025">
    <property type="entry name" value="Folate-binding domain"/>
    <property type="match status" value="1"/>
</dbReference>
<dbReference type="EMBL" id="JABCSC020000002">
    <property type="protein sequence ID" value="NSL55046.1"/>
    <property type="molecule type" value="Genomic_DNA"/>
</dbReference>
<dbReference type="InterPro" id="IPR027266">
    <property type="entry name" value="TrmE/GcvT-like"/>
</dbReference>
<dbReference type="InterPro" id="IPR029043">
    <property type="entry name" value="GcvT/YgfZ_C"/>
</dbReference>
<protein>
    <submittedName>
        <fullName evidence="3">Folate-binding protein YgfZ</fullName>
    </submittedName>
</protein>
<dbReference type="NCBIfam" id="TIGR03317">
    <property type="entry name" value="ygfZ_signature"/>
    <property type="match status" value="1"/>
</dbReference>
<dbReference type="PANTHER" id="PTHR22602:SF0">
    <property type="entry name" value="TRANSFERASE CAF17, MITOCHONDRIAL-RELATED"/>
    <property type="match status" value="1"/>
</dbReference>
<dbReference type="Gene3D" id="3.30.1360.120">
    <property type="entry name" value="Probable tRNA modification gtpase trme, domain 1"/>
    <property type="match status" value="1"/>
</dbReference>
<evidence type="ECO:0000313" key="4">
    <source>
        <dbReference type="Proteomes" id="UP000778523"/>
    </source>
</evidence>